<gene>
    <name evidence="5" type="ORF">OJ962_34270</name>
</gene>
<keyword evidence="6" id="KW-1185">Reference proteome</keyword>
<organism evidence="5 6">
    <name type="scientific">Solirubrobacter deserti</name>
    <dbReference type="NCBI Taxonomy" id="2282478"/>
    <lineage>
        <taxon>Bacteria</taxon>
        <taxon>Bacillati</taxon>
        <taxon>Actinomycetota</taxon>
        <taxon>Thermoleophilia</taxon>
        <taxon>Solirubrobacterales</taxon>
        <taxon>Solirubrobacteraceae</taxon>
        <taxon>Solirubrobacter</taxon>
    </lineage>
</organism>
<evidence type="ECO:0000256" key="2">
    <source>
        <dbReference type="ARBA" id="ARBA00023125"/>
    </source>
</evidence>
<keyword evidence="1" id="KW-0805">Transcription regulation</keyword>
<dbReference type="Pfam" id="PF00196">
    <property type="entry name" value="GerE"/>
    <property type="match status" value="1"/>
</dbReference>
<dbReference type="SMART" id="SM00421">
    <property type="entry name" value="HTH_LUXR"/>
    <property type="match status" value="1"/>
</dbReference>
<dbReference type="Gene3D" id="3.40.50.2300">
    <property type="match status" value="1"/>
</dbReference>
<dbReference type="EMBL" id="JAPCID010000121">
    <property type="protein sequence ID" value="MDA0142602.1"/>
    <property type="molecule type" value="Genomic_DNA"/>
</dbReference>
<dbReference type="CDD" id="cd06170">
    <property type="entry name" value="LuxR_C_like"/>
    <property type="match status" value="1"/>
</dbReference>
<dbReference type="SUPFAM" id="SSF46894">
    <property type="entry name" value="C-terminal effector domain of the bipartite response regulators"/>
    <property type="match status" value="1"/>
</dbReference>
<feature type="domain" description="HTH luxR-type" evidence="4">
    <location>
        <begin position="67"/>
        <end position="132"/>
    </location>
</feature>
<dbReference type="PANTHER" id="PTHR44688">
    <property type="entry name" value="DNA-BINDING TRANSCRIPTIONAL ACTIVATOR DEVR_DOSR"/>
    <property type="match status" value="1"/>
</dbReference>
<name>A0ABT4RVJ3_9ACTN</name>
<dbReference type="PRINTS" id="PR00038">
    <property type="entry name" value="HTHLUXR"/>
</dbReference>
<evidence type="ECO:0000313" key="6">
    <source>
        <dbReference type="Proteomes" id="UP001147700"/>
    </source>
</evidence>
<keyword evidence="3" id="KW-0804">Transcription</keyword>
<dbReference type="InterPro" id="IPR000792">
    <property type="entry name" value="Tscrpt_reg_LuxR_C"/>
</dbReference>
<dbReference type="PROSITE" id="PS50043">
    <property type="entry name" value="HTH_LUXR_2"/>
    <property type="match status" value="1"/>
</dbReference>
<feature type="non-terminal residue" evidence="5">
    <location>
        <position position="1"/>
    </location>
</feature>
<proteinExistence type="predicted"/>
<dbReference type="Proteomes" id="UP001147700">
    <property type="component" value="Unassembled WGS sequence"/>
</dbReference>
<comment type="caution">
    <text evidence="5">The sequence shown here is derived from an EMBL/GenBank/DDBJ whole genome shotgun (WGS) entry which is preliminary data.</text>
</comment>
<evidence type="ECO:0000313" key="5">
    <source>
        <dbReference type="EMBL" id="MDA0142602.1"/>
    </source>
</evidence>
<dbReference type="InterPro" id="IPR016032">
    <property type="entry name" value="Sig_transdc_resp-reg_C-effctor"/>
</dbReference>
<reference evidence="5" key="1">
    <citation type="submission" date="2022-10" db="EMBL/GenBank/DDBJ databases">
        <title>The WGS of Solirubrobacter sp. CPCC 204708.</title>
        <authorList>
            <person name="Jiang Z."/>
        </authorList>
    </citation>
    <scope>NUCLEOTIDE SEQUENCE</scope>
    <source>
        <strain evidence="5">CPCC 204708</strain>
    </source>
</reference>
<dbReference type="PANTHER" id="PTHR44688:SF16">
    <property type="entry name" value="DNA-BINDING TRANSCRIPTIONAL ACTIVATOR DEVR_DOSR"/>
    <property type="match status" value="1"/>
</dbReference>
<evidence type="ECO:0000256" key="1">
    <source>
        <dbReference type="ARBA" id="ARBA00023015"/>
    </source>
</evidence>
<dbReference type="RefSeq" id="WP_270006959.1">
    <property type="nucleotide sequence ID" value="NZ_JAPCID010000121.1"/>
</dbReference>
<evidence type="ECO:0000256" key="3">
    <source>
        <dbReference type="ARBA" id="ARBA00023163"/>
    </source>
</evidence>
<evidence type="ECO:0000259" key="4">
    <source>
        <dbReference type="PROSITE" id="PS50043"/>
    </source>
</evidence>
<sequence length="134" mass="13504">LAGQGAAVVLVGAAADPSVLAAALRAGARAVTHEVRGEVLELALAAAREGELLVTPASTLRALLSGDAEPFPTLTPRERDVLAQLAAGADPPRIAGRLGLASKTVRRHVRVLLAKLDVPDADSAGRLARAAGLG</sequence>
<protein>
    <submittedName>
        <fullName evidence="5">Helix-turn-helix transcriptional regulator</fullName>
    </submittedName>
</protein>
<keyword evidence="2" id="KW-0238">DNA-binding</keyword>
<accession>A0ABT4RVJ3</accession>